<reference evidence="2" key="1">
    <citation type="submission" date="2014-11" db="EMBL/GenBank/DDBJ databases">
        <authorList>
            <person name="Amaro Gonzalez C."/>
        </authorList>
    </citation>
    <scope>NUCLEOTIDE SEQUENCE</scope>
</reference>
<accession>A0A0E9XEV7</accession>
<reference evidence="2" key="2">
    <citation type="journal article" date="2015" name="Fish Shellfish Immunol.">
        <title>Early steps in the European eel (Anguilla anguilla)-Vibrio vulnificus interaction in the gills: Role of the RtxA13 toxin.</title>
        <authorList>
            <person name="Callol A."/>
            <person name="Pajuelo D."/>
            <person name="Ebbesson L."/>
            <person name="Teles M."/>
            <person name="MacKenzie S."/>
            <person name="Amaro C."/>
        </authorList>
    </citation>
    <scope>NUCLEOTIDE SEQUENCE</scope>
</reference>
<sequence>MQVYFLSCITYLIVNSFSFQFCLFVLLEFLPGPISNLNLGVIFLALPKYFIFYVLDGNTNRQLWEMSMQMTPL</sequence>
<keyword evidence="1" id="KW-0472">Membrane</keyword>
<keyword evidence="1" id="KW-1133">Transmembrane helix</keyword>
<organism evidence="2">
    <name type="scientific">Anguilla anguilla</name>
    <name type="common">European freshwater eel</name>
    <name type="synonym">Muraena anguilla</name>
    <dbReference type="NCBI Taxonomy" id="7936"/>
    <lineage>
        <taxon>Eukaryota</taxon>
        <taxon>Metazoa</taxon>
        <taxon>Chordata</taxon>
        <taxon>Craniata</taxon>
        <taxon>Vertebrata</taxon>
        <taxon>Euteleostomi</taxon>
        <taxon>Actinopterygii</taxon>
        <taxon>Neopterygii</taxon>
        <taxon>Teleostei</taxon>
        <taxon>Anguilliformes</taxon>
        <taxon>Anguillidae</taxon>
        <taxon>Anguilla</taxon>
    </lineage>
</organism>
<evidence type="ECO:0000313" key="2">
    <source>
        <dbReference type="EMBL" id="JAI01248.1"/>
    </source>
</evidence>
<proteinExistence type="predicted"/>
<evidence type="ECO:0000256" key="1">
    <source>
        <dbReference type="SAM" id="Phobius"/>
    </source>
</evidence>
<dbReference type="AlphaFoldDB" id="A0A0E9XEV7"/>
<dbReference type="EMBL" id="GBXM01007330">
    <property type="protein sequence ID" value="JAI01248.1"/>
    <property type="molecule type" value="Transcribed_RNA"/>
</dbReference>
<feature type="transmembrane region" description="Helical" evidence="1">
    <location>
        <begin position="37"/>
        <end position="55"/>
    </location>
</feature>
<protein>
    <submittedName>
        <fullName evidence="2">Uncharacterized protein</fullName>
    </submittedName>
</protein>
<feature type="transmembrane region" description="Helical" evidence="1">
    <location>
        <begin position="12"/>
        <end position="31"/>
    </location>
</feature>
<keyword evidence="1" id="KW-0812">Transmembrane</keyword>
<name>A0A0E9XEV7_ANGAN</name>